<organism evidence="2">
    <name type="scientific">sediment metagenome</name>
    <dbReference type="NCBI Taxonomy" id="749907"/>
    <lineage>
        <taxon>unclassified sequences</taxon>
        <taxon>metagenomes</taxon>
        <taxon>ecological metagenomes</taxon>
    </lineage>
</organism>
<gene>
    <name evidence="2" type="ORF">LDC_1149</name>
</gene>
<name>D9PHZ5_9ZZZZ</name>
<evidence type="ECO:0000313" key="2">
    <source>
        <dbReference type="EMBL" id="EFK96806.1"/>
    </source>
</evidence>
<reference evidence="2" key="2">
    <citation type="journal article" date="2011" name="Microb. Ecol.">
        <title>Taxonomic and Functional Metagenomic Profiling of the Microbial Community in the Anoxic Sediment of a Sub-saline Shallow Lake (Laguna de Carrizo, Central Spain).</title>
        <authorList>
            <person name="Ferrer M."/>
            <person name="Guazzaroni M.E."/>
            <person name="Richter M."/>
            <person name="Garcia-Salamanca A."/>
            <person name="Yarza P."/>
            <person name="Suarez-Suarez A."/>
            <person name="Solano J."/>
            <person name="Alcaide M."/>
            <person name="van Dillewijn P."/>
            <person name="Molina-Henares M.A."/>
            <person name="Lopez-Cortes N."/>
            <person name="Al-Ramahi Y."/>
            <person name="Guerrero C."/>
            <person name="Acosta A."/>
            <person name="de Eugenio L.I."/>
            <person name="Martinez V."/>
            <person name="Marques S."/>
            <person name="Rojo F."/>
            <person name="Santero E."/>
            <person name="Genilloud O."/>
            <person name="Perez-Perez J."/>
            <person name="Rossello-Mora R."/>
            <person name="Ramos J.L."/>
        </authorList>
    </citation>
    <scope>NUCLEOTIDE SEQUENCE</scope>
</reference>
<dbReference type="EMBL" id="ADZX01000398">
    <property type="protein sequence ID" value="EFK96806.1"/>
    <property type="molecule type" value="Genomic_DNA"/>
</dbReference>
<dbReference type="Pfam" id="PF13439">
    <property type="entry name" value="Glyco_transf_4"/>
    <property type="match status" value="1"/>
</dbReference>
<accession>D9PHZ5</accession>
<dbReference type="PANTHER" id="PTHR45947">
    <property type="entry name" value="SULFOQUINOVOSYL TRANSFERASE SQD2"/>
    <property type="match status" value="1"/>
</dbReference>
<dbReference type="Gene3D" id="3.40.50.2000">
    <property type="entry name" value="Glycogen Phosphorylase B"/>
    <property type="match status" value="1"/>
</dbReference>
<comment type="caution">
    <text evidence="2">The sequence shown here is derived from an EMBL/GenBank/DDBJ whole genome shotgun (WGS) entry which is preliminary data.</text>
</comment>
<proteinExistence type="predicted"/>
<reference evidence="2" key="1">
    <citation type="submission" date="2010-07" db="EMBL/GenBank/DDBJ databases">
        <authorList>
            <consortium name="CONSOLIDER consortium CSD2007-00005"/>
            <person name="Guazzaroni M.-E."/>
            <person name="Richter M."/>
            <person name="Garcia-Salamanca A."/>
            <person name="Yarza P."/>
            <person name="Ferrer M."/>
        </authorList>
    </citation>
    <scope>NUCLEOTIDE SEQUENCE</scope>
</reference>
<dbReference type="PANTHER" id="PTHR45947:SF3">
    <property type="entry name" value="SULFOQUINOVOSYL TRANSFERASE SQD2"/>
    <property type="match status" value="1"/>
</dbReference>
<dbReference type="AlphaFoldDB" id="D9PHZ5"/>
<feature type="domain" description="Glycosyltransferase subfamily 4-like N-terminal" evidence="1">
    <location>
        <begin position="23"/>
        <end position="184"/>
    </location>
</feature>
<dbReference type="InterPro" id="IPR050194">
    <property type="entry name" value="Glycosyltransferase_grp1"/>
</dbReference>
<protein>
    <submittedName>
        <fullName evidence="2">Glycosyl transferase, group 1</fullName>
    </submittedName>
</protein>
<dbReference type="SUPFAM" id="SSF53756">
    <property type="entry name" value="UDP-Glycosyltransferase/glycogen phosphorylase"/>
    <property type="match status" value="1"/>
</dbReference>
<dbReference type="InterPro" id="IPR028098">
    <property type="entry name" value="Glyco_trans_4-like_N"/>
</dbReference>
<keyword evidence="2" id="KW-0808">Transferase</keyword>
<dbReference type="GO" id="GO:0016757">
    <property type="term" value="F:glycosyltransferase activity"/>
    <property type="evidence" value="ECO:0007669"/>
    <property type="project" value="TreeGrafter"/>
</dbReference>
<evidence type="ECO:0000259" key="1">
    <source>
        <dbReference type="Pfam" id="PF13439"/>
    </source>
</evidence>
<feature type="non-terminal residue" evidence="2">
    <location>
        <position position="233"/>
    </location>
</feature>
<sequence>MSQEDRSHARRKQTISKFYPPVWGGIETAAWELSEGLARAGVVADVLCSHQQRATKESKFEAGYRVVRAGTLGVVLSTTMAPPMVPQLRRLAAARDILHVHMPDPMAAAAIWLARPSLPLVLHWHSDVVRQRRAMVLYEPLQTWLLARADAIIATSEAYAEASRPLQPWRDKVEVIPIGISDSRVRAGSQRAEAIRQQYGGRRLVFALGRMTYYKGFDVLVDAAASLPDDCAV</sequence>